<protein>
    <recommendedName>
        <fullName evidence="9">Amino acid transporter transmembrane domain-containing protein</fullName>
    </recommendedName>
</protein>
<proteinExistence type="inferred from homology"/>
<organism evidence="10 11">
    <name type="scientific">Mucor saturninus</name>
    <dbReference type="NCBI Taxonomy" id="64648"/>
    <lineage>
        <taxon>Eukaryota</taxon>
        <taxon>Fungi</taxon>
        <taxon>Fungi incertae sedis</taxon>
        <taxon>Mucoromycota</taxon>
        <taxon>Mucoromycotina</taxon>
        <taxon>Mucoromycetes</taxon>
        <taxon>Mucorales</taxon>
        <taxon>Mucorineae</taxon>
        <taxon>Mucoraceae</taxon>
        <taxon>Mucor</taxon>
    </lineage>
</organism>
<feature type="transmembrane region" description="Helical" evidence="8">
    <location>
        <begin position="186"/>
        <end position="209"/>
    </location>
</feature>
<feature type="transmembrane region" description="Helical" evidence="8">
    <location>
        <begin position="372"/>
        <end position="394"/>
    </location>
</feature>
<evidence type="ECO:0000259" key="9">
    <source>
        <dbReference type="Pfam" id="PF01490"/>
    </source>
</evidence>
<keyword evidence="7 8" id="KW-0472">Membrane</keyword>
<feature type="transmembrane region" description="Helical" evidence="8">
    <location>
        <begin position="229"/>
        <end position="247"/>
    </location>
</feature>
<accession>A0A8H7RF07</accession>
<comment type="caution">
    <text evidence="10">The sequence shown here is derived from an EMBL/GenBank/DDBJ whole genome shotgun (WGS) entry which is preliminary data.</text>
</comment>
<dbReference type="AlphaFoldDB" id="A0A8H7RF07"/>
<evidence type="ECO:0000256" key="5">
    <source>
        <dbReference type="ARBA" id="ARBA00022970"/>
    </source>
</evidence>
<dbReference type="PANTHER" id="PTHR22950">
    <property type="entry name" value="AMINO ACID TRANSPORTER"/>
    <property type="match status" value="1"/>
</dbReference>
<evidence type="ECO:0000256" key="7">
    <source>
        <dbReference type="ARBA" id="ARBA00023136"/>
    </source>
</evidence>
<name>A0A8H7RF07_9FUNG</name>
<dbReference type="Pfam" id="PF01490">
    <property type="entry name" value="Aa_trans"/>
    <property type="match status" value="2"/>
</dbReference>
<comment type="subcellular location">
    <subcellularLocation>
        <location evidence="1">Membrane</location>
        <topology evidence="1">Multi-pass membrane protein</topology>
    </subcellularLocation>
</comment>
<evidence type="ECO:0000256" key="6">
    <source>
        <dbReference type="ARBA" id="ARBA00022989"/>
    </source>
</evidence>
<feature type="domain" description="Amino acid transporter transmembrane" evidence="9">
    <location>
        <begin position="58"/>
        <end position="111"/>
    </location>
</feature>
<dbReference type="EMBL" id="JAEPRD010000016">
    <property type="protein sequence ID" value="KAG2209160.1"/>
    <property type="molecule type" value="Genomic_DNA"/>
</dbReference>
<feature type="non-terminal residue" evidence="10">
    <location>
        <position position="1"/>
    </location>
</feature>
<evidence type="ECO:0000313" key="11">
    <source>
        <dbReference type="Proteomes" id="UP000603453"/>
    </source>
</evidence>
<evidence type="ECO:0000256" key="8">
    <source>
        <dbReference type="SAM" id="Phobius"/>
    </source>
</evidence>
<keyword evidence="11" id="KW-1185">Reference proteome</keyword>
<evidence type="ECO:0000256" key="2">
    <source>
        <dbReference type="ARBA" id="ARBA00008066"/>
    </source>
</evidence>
<dbReference type="GO" id="GO:0015179">
    <property type="term" value="F:L-amino acid transmembrane transporter activity"/>
    <property type="evidence" value="ECO:0007669"/>
    <property type="project" value="TreeGrafter"/>
</dbReference>
<evidence type="ECO:0000256" key="4">
    <source>
        <dbReference type="ARBA" id="ARBA00022692"/>
    </source>
</evidence>
<feature type="transmembrane region" description="Helical" evidence="8">
    <location>
        <begin position="346"/>
        <end position="366"/>
    </location>
</feature>
<feature type="domain" description="Amino acid transporter transmembrane" evidence="9">
    <location>
        <begin position="120"/>
        <end position="425"/>
    </location>
</feature>
<dbReference type="OrthoDB" id="28208at2759"/>
<keyword evidence="5" id="KW-0029">Amino-acid transport</keyword>
<gene>
    <name evidence="10" type="ORF">INT47_005452</name>
</gene>
<dbReference type="GO" id="GO:0016020">
    <property type="term" value="C:membrane"/>
    <property type="evidence" value="ECO:0007669"/>
    <property type="project" value="UniProtKB-SubCell"/>
</dbReference>
<evidence type="ECO:0000313" key="10">
    <source>
        <dbReference type="EMBL" id="KAG2209160.1"/>
    </source>
</evidence>
<feature type="transmembrane region" description="Helical" evidence="8">
    <location>
        <begin position="302"/>
        <end position="325"/>
    </location>
</feature>
<comment type="similarity">
    <text evidence="2">Belongs to the amino acid/polyamine transporter 2 family.</text>
</comment>
<sequence length="434" mass="47403">EYDTDTASSSTNTSSYFDVKRYSSDSSSSINTEDRIKIGYGSIADEVDTSSVKQNHCSTMGASVNLVNAMMGTGIIGLPLALHLCGFWLGLFFSVAIAYISCMTMHITILCGLKTQTCSLVSLCQTLIGRTGSQIVIINSAWGHAAKSISTRISKHTLFYKQKQGNLSVRIIMCSLSRSTAQFAKWSAMSVFLLMLMLIGVLVRVPYYLSIVDKIELELVPVSEGMFKGLAIMSLAFGCSQNLFGVYSSTRDQRPSRWLLTCSIAIGIAFVINIVFAVMAYLCFGKHVHANILLNFPENDPGIQLVKLALGLFMVLTIPLCIHPCRESVMMMFGININNPTNKQHYTVTIGVFALILSIGATLTSLGKVFDVIGGFSTTILGFLLPGCAYLYLFSSDLMFTKGEGSWKLLVISVISILIALPVMYFSVKDAFFV</sequence>
<dbReference type="InterPro" id="IPR013057">
    <property type="entry name" value="AA_transpt_TM"/>
</dbReference>
<dbReference type="PANTHER" id="PTHR22950:SF458">
    <property type="entry name" value="SODIUM-COUPLED NEUTRAL AMINO ACID TRANSPORTER 11-RELATED"/>
    <property type="match status" value="1"/>
</dbReference>
<evidence type="ECO:0000256" key="1">
    <source>
        <dbReference type="ARBA" id="ARBA00004141"/>
    </source>
</evidence>
<keyword evidence="3" id="KW-0813">Transport</keyword>
<feature type="transmembrane region" description="Helical" evidence="8">
    <location>
        <begin position="406"/>
        <end position="428"/>
    </location>
</feature>
<keyword evidence="4 8" id="KW-0812">Transmembrane</keyword>
<keyword evidence="6 8" id="KW-1133">Transmembrane helix</keyword>
<dbReference type="Proteomes" id="UP000603453">
    <property type="component" value="Unassembled WGS sequence"/>
</dbReference>
<evidence type="ECO:0000256" key="3">
    <source>
        <dbReference type="ARBA" id="ARBA00022448"/>
    </source>
</evidence>
<feature type="transmembrane region" description="Helical" evidence="8">
    <location>
        <begin position="259"/>
        <end position="282"/>
    </location>
</feature>
<feature type="transmembrane region" description="Helical" evidence="8">
    <location>
        <begin position="80"/>
        <end position="100"/>
    </location>
</feature>
<reference evidence="10" key="1">
    <citation type="submission" date="2020-12" db="EMBL/GenBank/DDBJ databases">
        <title>Metabolic potential, ecology and presence of endohyphal bacteria is reflected in genomic diversity of Mucoromycotina.</title>
        <authorList>
            <person name="Muszewska A."/>
            <person name="Okrasinska A."/>
            <person name="Steczkiewicz K."/>
            <person name="Drgas O."/>
            <person name="Orlowska M."/>
            <person name="Perlinska-Lenart U."/>
            <person name="Aleksandrzak-Piekarczyk T."/>
            <person name="Szatraj K."/>
            <person name="Zielenkiewicz U."/>
            <person name="Pilsyk S."/>
            <person name="Malc E."/>
            <person name="Mieczkowski P."/>
            <person name="Kruszewska J.S."/>
            <person name="Biernat P."/>
            <person name="Pawlowska J."/>
        </authorList>
    </citation>
    <scope>NUCLEOTIDE SEQUENCE</scope>
    <source>
        <strain evidence="10">WA0000017839</strain>
    </source>
</reference>